<organism evidence="3 5">
    <name type="scientific">Perkinsus olseni</name>
    <name type="common">Perkinsus atlanticus</name>
    <dbReference type="NCBI Taxonomy" id="32597"/>
    <lineage>
        <taxon>Eukaryota</taxon>
        <taxon>Sar</taxon>
        <taxon>Alveolata</taxon>
        <taxon>Perkinsozoa</taxon>
        <taxon>Perkinsea</taxon>
        <taxon>Perkinsida</taxon>
        <taxon>Perkinsidae</taxon>
        <taxon>Perkinsus</taxon>
    </lineage>
</organism>
<feature type="non-terminal residue" evidence="3">
    <location>
        <position position="121"/>
    </location>
</feature>
<proteinExistence type="predicted"/>
<accession>A0A7J6THV4</accession>
<protein>
    <submittedName>
        <fullName evidence="3">Uncharacterized protein</fullName>
    </submittedName>
</protein>
<keyword evidence="4" id="KW-1185">Reference proteome</keyword>
<name>A0A7J6THV4_PEROL</name>
<dbReference type="EMBL" id="JABANM010007175">
    <property type="protein sequence ID" value="KAF4744695.1"/>
    <property type="molecule type" value="Genomic_DNA"/>
</dbReference>
<evidence type="ECO:0000256" key="1">
    <source>
        <dbReference type="SAM" id="SignalP"/>
    </source>
</evidence>
<feature type="signal peptide" evidence="1">
    <location>
        <begin position="1"/>
        <end position="20"/>
    </location>
</feature>
<keyword evidence="1" id="KW-0732">Signal</keyword>
<sequence>RWPLSGGAILLSAEVWGVLADDDEPADALLQRVRAKTWAHWSYPVGDDHPASSTCPPSIKGKFLVTRRSSSISSGIGKVIAGPDESPVELSFRLQEFMALVLQECLPEISLHKASLTESVK</sequence>
<dbReference type="Proteomes" id="UP000553632">
    <property type="component" value="Unassembled WGS sequence"/>
</dbReference>
<evidence type="ECO:0000313" key="5">
    <source>
        <dbReference type="Proteomes" id="UP000574390"/>
    </source>
</evidence>
<gene>
    <name evidence="3" type="ORF">FOZ62_019420</name>
    <name evidence="2" type="ORF">FOZ63_022333</name>
</gene>
<feature type="chain" id="PRO_5036205827" evidence="1">
    <location>
        <begin position="21"/>
        <end position="121"/>
    </location>
</feature>
<dbReference type="AlphaFoldDB" id="A0A7J6THV4"/>
<evidence type="ECO:0000313" key="2">
    <source>
        <dbReference type="EMBL" id="KAF4732158.1"/>
    </source>
</evidence>
<dbReference type="EMBL" id="JABANO010018247">
    <property type="protein sequence ID" value="KAF4732158.1"/>
    <property type="molecule type" value="Genomic_DNA"/>
</dbReference>
<evidence type="ECO:0000313" key="4">
    <source>
        <dbReference type="Proteomes" id="UP000553632"/>
    </source>
</evidence>
<evidence type="ECO:0000313" key="3">
    <source>
        <dbReference type="EMBL" id="KAF4744695.1"/>
    </source>
</evidence>
<comment type="caution">
    <text evidence="3">The sequence shown here is derived from an EMBL/GenBank/DDBJ whole genome shotgun (WGS) entry which is preliminary data.</text>
</comment>
<reference evidence="4 5" key="1">
    <citation type="submission" date="2020-04" db="EMBL/GenBank/DDBJ databases">
        <title>Perkinsus olseni comparative genomics.</title>
        <authorList>
            <person name="Bogema D.R."/>
        </authorList>
    </citation>
    <scope>NUCLEOTIDE SEQUENCE [LARGE SCALE GENOMIC DNA]</scope>
    <source>
        <strain evidence="3">ATCC PRA-205</strain>
        <strain evidence="2 4">ATCC PRA-207</strain>
    </source>
</reference>
<dbReference type="Proteomes" id="UP000574390">
    <property type="component" value="Unassembled WGS sequence"/>
</dbReference>